<comment type="catalytic activity">
    <reaction evidence="11">
        <text>D-sedoheptulose 7-phosphate + D-glyceraldehyde 3-phosphate = aldehydo-D-ribose 5-phosphate + D-xylulose 5-phosphate</text>
        <dbReference type="Rhea" id="RHEA:10508"/>
        <dbReference type="ChEBI" id="CHEBI:57483"/>
        <dbReference type="ChEBI" id="CHEBI:57737"/>
        <dbReference type="ChEBI" id="CHEBI:58273"/>
        <dbReference type="ChEBI" id="CHEBI:59776"/>
        <dbReference type="EC" id="2.2.1.1"/>
    </reaction>
</comment>
<keyword evidence="9" id="KW-0460">Magnesium</keyword>
<dbReference type="InterPro" id="IPR005474">
    <property type="entry name" value="Transketolase_N"/>
</dbReference>
<evidence type="ECO:0000256" key="8">
    <source>
        <dbReference type="ARBA" id="ARBA00022723"/>
    </source>
</evidence>
<dbReference type="Pfam" id="PF22613">
    <property type="entry name" value="Transketolase_C_1"/>
    <property type="match status" value="1"/>
</dbReference>
<comment type="cofactor">
    <cofactor evidence="3">
        <name>thiamine diphosphate</name>
        <dbReference type="ChEBI" id="CHEBI:58937"/>
    </cofactor>
</comment>
<keyword evidence="7" id="KW-0808">Transferase</keyword>
<gene>
    <name evidence="13" type="ORF">DUNSADRAFT_8808</name>
</gene>
<evidence type="ECO:0000313" key="14">
    <source>
        <dbReference type="Proteomes" id="UP000815325"/>
    </source>
</evidence>
<evidence type="ECO:0000256" key="10">
    <source>
        <dbReference type="ARBA" id="ARBA00023052"/>
    </source>
</evidence>
<sequence>LQYALLHATGYDVSIEDLKNFRQLGSKLPGHPESNLTPGIEVTTGPLGQGVANAVGVAVAEANLAARFNKPDAPKIVDHYTYCIAGDGCMMEGLSNEASSLAGHWGLGKLILFYDDNKISIDGDTKLAFTEDVSKRYKALGWHTLHVEDGHTNVDGIRNAIQEAQSVKDRPTLIKLSTIIGFGAPNKAGGHDVHGAPLGVEETQLAREALGWQHAEFEVPQDVYDIYRQGLTEGAKEECKWAADLEEYGNKYPREHDEFKALMDNKLPDLDAVLPIFTPGDKGLATRQHSQTMLNAIAPSLPGLIGGSADLAVSNLSLVKMYGDFQKGQYEGRNLRFGVREHGMAAICNGIALYGMGLIPYCATFFNFTDYMRGAMRLSSLSHAGVIYVLTHDSIGLGEDGPTHQPVEQLASFRSMPNTLVVRPAGGNETAGAYKVAVANRSRPTLITLSRQAMPNTPEHTRMHCTGVMRGAYIVREADSHPDVLLMATGSELQLAYDAAEDLSRMGVQAQVVSMVCWELFEEQDQEYKNRVLPPDVDARVSVEASVPFGWAQFLGAKGRHVGIPNEFGTSGPTAKVYQYFGITVDNIVKAAMEQMPQ</sequence>
<dbReference type="PROSITE" id="PS00802">
    <property type="entry name" value="TRANSKETOLASE_2"/>
    <property type="match status" value="1"/>
</dbReference>
<dbReference type="NCBIfam" id="TIGR00232">
    <property type="entry name" value="tktlase_bact"/>
    <property type="match status" value="1"/>
</dbReference>
<keyword evidence="10" id="KW-0786">Thiamine pyrophosphate</keyword>
<dbReference type="SMART" id="SM00861">
    <property type="entry name" value="Transket_pyr"/>
    <property type="match status" value="1"/>
</dbReference>
<feature type="domain" description="Transketolase-like pyrimidine-binding" evidence="12">
    <location>
        <begin position="284"/>
        <end position="457"/>
    </location>
</feature>
<comment type="similarity">
    <text evidence="4">Belongs to the transketolase family.</text>
</comment>
<dbReference type="PANTHER" id="PTHR43522">
    <property type="entry name" value="TRANSKETOLASE"/>
    <property type="match status" value="1"/>
</dbReference>
<dbReference type="InterPro" id="IPR005478">
    <property type="entry name" value="Transketolase_bac-like"/>
</dbReference>
<dbReference type="InterPro" id="IPR033247">
    <property type="entry name" value="Transketolase_fam"/>
</dbReference>
<organism evidence="13 14">
    <name type="scientific">Dunaliella salina</name>
    <name type="common">Green alga</name>
    <name type="synonym">Protococcus salinus</name>
    <dbReference type="NCBI Taxonomy" id="3046"/>
    <lineage>
        <taxon>Eukaryota</taxon>
        <taxon>Viridiplantae</taxon>
        <taxon>Chlorophyta</taxon>
        <taxon>core chlorophytes</taxon>
        <taxon>Chlorophyceae</taxon>
        <taxon>CS clade</taxon>
        <taxon>Chlamydomonadales</taxon>
        <taxon>Dunaliellaceae</taxon>
        <taxon>Dunaliella</taxon>
    </lineage>
</organism>
<dbReference type="Pfam" id="PF02779">
    <property type="entry name" value="Transket_pyr"/>
    <property type="match status" value="1"/>
</dbReference>
<dbReference type="CDD" id="cd07033">
    <property type="entry name" value="TPP_PYR_DXS_TK_like"/>
    <property type="match status" value="1"/>
</dbReference>
<dbReference type="InterPro" id="IPR029061">
    <property type="entry name" value="THDP-binding"/>
</dbReference>
<dbReference type="InterPro" id="IPR005475">
    <property type="entry name" value="Transketolase-like_Pyr-bd"/>
</dbReference>
<evidence type="ECO:0000256" key="3">
    <source>
        <dbReference type="ARBA" id="ARBA00001964"/>
    </source>
</evidence>
<keyword evidence="14" id="KW-1185">Reference proteome</keyword>
<evidence type="ECO:0000256" key="7">
    <source>
        <dbReference type="ARBA" id="ARBA00022679"/>
    </source>
</evidence>
<reference evidence="13" key="1">
    <citation type="submission" date="2017-08" db="EMBL/GenBank/DDBJ databases">
        <authorList>
            <person name="Polle J.E."/>
            <person name="Barry K."/>
            <person name="Cushman J."/>
            <person name="Schmutz J."/>
            <person name="Tran D."/>
            <person name="Hathwaick L.T."/>
            <person name="Yim W.C."/>
            <person name="Jenkins J."/>
            <person name="Mckie-Krisberg Z.M."/>
            <person name="Prochnik S."/>
            <person name="Lindquist E."/>
            <person name="Dockter R.B."/>
            <person name="Adam C."/>
            <person name="Molina H."/>
            <person name="Bunkerborg J."/>
            <person name="Jin E."/>
            <person name="Buchheim M."/>
            <person name="Magnuson J."/>
        </authorList>
    </citation>
    <scope>NUCLEOTIDE SEQUENCE</scope>
    <source>
        <strain evidence="13">CCAP 19/18</strain>
    </source>
</reference>
<accession>A0ABQ7GIN3</accession>
<comment type="caution">
    <text evidence="13">The sequence shown here is derived from an EMBL/GenBank/DDBJ whole genome shotgun (WGS) entry which is preliminary data.</text>
</comment>
<dbReference type="InterPro" id="IPR009014">
    <property type="entry name" value="Transketo_C/PFOR_II"/>
</dbReference>
<comment type="cofactor">
    <cofactor evidence="2">
        <name>Mg(2+)</name>
        <dbReference type="ChEBI" id="CHEBI:18420"/>
    </cofactor>
</comment>
<comment type="cofactor">
    <cofactor evidence="1">
        <name>Co(2+)</name>
        <dbReference type="ChEBI" id="CHEBI:48828"/>
    </cofactor>
</comment>
<feature type="non-terminal residue" evidence="13">
    <location>
        <position position="1"/>
    </location>
</feature>
<dbReference type="EC" id="2.2.1.1" evidence="6"/>
<dbReference type="EMBL" id="MU069753">
    <property type="protein sequence ID" value="KAF5834483.1"/>
    <property type="molecule type" value="Genomic_DNA"/>
</dbReference>
<evidence type="ECO:0000313" key="13">
    <source>
        <dbReference type="EMBL" id="KAF5834483.1"/>
    </source>
</evidence>
<evidence type="ECO:0000256" key="2">
    <source>
        <dbReference type="ARBA" id="ARBA00001946"/>
    </source>
</evidence>
<dbReference type="Gene3D" id="3.40.50.970">
    <property type="match status" value="2"/>
</dbReference>
<dbReference type="InterPro" id="IPR020826">
    <property type="entry name" value="Transketolase_BS"/>
</dbReference>
<evidence type="ECO:0000259" key="12">
    <source>
        <dbReference type="SMART" id="SM00861"/>
    </source>
</evidence>
<keyword evidence="8" id="KW-0479">Metal-binding</keyword>
<dbReference type="CDD" id="cd02012">
    <property type="entry name" value="TPP_TK"/>
    <property type="match status" value="1"/>
</dbReference>
<evidence type="ECO:0000256" key="1">
    <source>
        <dbReference type="ARBA" id="ARBA00001941"/>
    </source>
</evidence>
<dbReference type="SUPFAM" id="SSF52518">
    <property type="entry name" value="Thiamin diphosphate-binding fold (THDP-binding)"/>
    <property type="match status" value="2"/>
</dbReference>
<evidence type="ECO:0000256" key="5">
    <source>
        <dbReference type="ARBA" id="ARBA00011738"/>
    </source>
</evidence>
<comment type="subunit">
    <text evidence="5">Homodimer.</text>
</comment>
<dbReference type="Pfam" id="PF00456">
    <property type="entry name" value="Transketolase_N"/>
    <property type="match status" value="1"/>
</dbReference>
<evidence type="ECO:0000256" key="9">
    <source>
        <dbReference type="ARBA" id="ARBA00022842"/>
    </source>
</evidence>
<dbReference type="PANTHER" id="PTHR43522:SF2">
    <property type="entry name" value="TRANSKETOLASE 1-RELATED"/>
    <property type="match status" value="1"/>
</dbReference>
<evidence type="ECO:0000256" key="11">
    <source>
        <dbReference type="ARBA" id="ARBA00049473"/>
    </source>
</evidence>
<name>A0ABQ7GIN3_DUNSA</name>
<protein>
    <recommendedName>
        <fullName evidence="6">transketolase</fullName>
        <ecNumber evidence="6">2.2.1.1</ecNumber>
    </recommendedName>
</protein>
<proteinExistence type="inferred from homology"/>
<dbReference type="SUPFAM" id="SSF52922">
    <property type="entry name" value="TK C-terminal domain-like"/>
    <property type="match status" value="1"/>
</dbReference>
<evidence type="ECO:0000256" key="6">
    <source>
        <dbReference type="ARBA" id="ARBA00013152"/>
    </source>
</evidence>
<dbReference type="InterPro" id="IPR055152">
    <property type="entry name" value="Transketolase-like_C_2"/>
</dbReference>
<evidence type="ECO:0000256" key="4">
    <source>
        <dbReference type="ARBA" id="ARBA00007131"/>
    </source>
</evidence>
<dbReference type="Proteomes" id="UP000815325">
    <property type="component" value="Unassembled WGS sequence"/>
</dbReference>
<dbReference type="Gene3D" id="3.40.50.920">
    <property type="match status" value="1"/>
</dbReference>